<feature type="region of interest" description="Disordered" evidence="1">
    <location>
        <begin position="62"/>
        <end position="102"/>
    </location>
</feature>
<organism evidence="2 3">
    <name type="scientific">Pontixanthobacter aestiaquae</name>
    <dbReference type="NCBI Taxonomy" id="1509367"/>
    <lineage>
        <taxon>Bacteria</taxon>
        <taxon>Pseudomonadati</taxon>
        <taxon>Pseudomonadota</taxon>
        <taxon>Alphaproteobacteria</taxon>
        <taxon>Sphingomonadales</taxon>
        <taxon>Erythrobacteraceae</taxon>
        <taxon>Pontixanthobacter</taxon>
    </lineage>
</organism>
<proteinExistence type="predicted"/>
<dbReference type="OrthoDB" id="7392270at2"/>
<name>A0A844Z9K6_9SPHN</name>
<dbReference type="AlphaFoldDB" id="A0A844Z9K6"/>
<evidence type="ECO:0000256" key="1">
    <source>
        <dbReference type="SAM" id="MobiDB-lite"/>
    </source>
</evidence>
<keyword evidence="3" id="KW-1185">Reference proteome</keyword>
<evidence type="ECO:0000313" key="3">
    <source>
        <dbReference type="Proteomes" id="UP000460290"/>
    </source>
</evidence>
<dbReference type="RefSeq" id="WP_160613005.1">
    <property type="nucleotide sequence ID" value="NZ_JAUFQM010000001.1"/>
</dbReference>
<sequence>MSPHIAGRKRRKTSQNEDLDTMKYFAAPIFTLATLAACAEAPAEKEDTSMTDVAASDTAANDGAISGAATDDIGTNEDKEATPALTRTDTKTDSTTTGHRKATKATISADLSPFGDGYPDAGDPCRRLGENDLTREWLDDAADLVGCPDEASAKALKGQRVHSVGGVVVLSVPTR</sequence>
<comment type="caution">
    <text evidence="2">The sequence shown here is derived from an EMBL/GenBank/DDBJ whole genome shotgun (WGS) entry which is preliminary data.</text>
</comment>
<protein>
    <submittedName>
        <fullName evidence="2">Uncharacterized protein</fullName>
    </submittedName>
</protein>
<dbReference type="Proteomes" id="UP000460290">
    <property type="component" value="Unassembled WGS sequence"/>
</dbReference>
<gene>
    <name evidence="2" type="ORF">GRI35_04175</name>
</gene>
<dbReference type="EMBL" id="WTYZ01000001">
    <property type="protein sequence ID" value="MXO82569.1"/>
    <property type="molecule type" value="Genomic_DNA"/>
</dbReference>
<reference evidence="2 3" key="1">
    <citation type="submission" date="2019-12" db="EMBL/GenBank/DDBJ databases">
        <title>Genomic-based taxomic classification of the family Erythrobacteraceae.</title>
        <authorList>
            <person name="Xu L."/>
        </authorList>
    </citation>
    <scope>NUCLEOTIDE SEQUENCE [LARGE SCALE GENOMIC DNA]</scope>
    <source>
        <strain evidence="2 3">KCTC 42006</strain>
    </source>
</reference>
<evidence type="ECO:0000313" key="2">
    <source>
        <dbReference type="EMBL" id="MXO82569.1"/>
    </source>
</evidence>
<accession>A0A844Z9K6</accession>